<keyword evidence="2" id="KW-0067">ATP-binding</keyword>
<dbReference type="CDD" id="cd18809">
    <property type="entry name" value="SF1_C_RecD"/>
    <property type="match status" value="1"/>
</dbReference>
<reference evidence="2" key="1">
    <citation type="submission" date="2019-03" db="EMBL/GenBank/DDBJ databases">
        <title>Single cell metagenomics reveals metabolic interactions within the superorganism composed of flagellate Streblomastix strix and complex community of Bacteroidetes bacteria on its surface.</title>
        <authorList>
            <person name="Treitli S.C."/>
            <person name="Kolisko M."/>
            <person name="Husnik F."/>
            <person name="Keeling P."/>
            <person name="Hampl V."/>
        </authorList>
    </citation>
    <scope>NUCLEOTIDE SEQUENCE</scope>
    <source>
        <strain evidence="2">STM</strain>
    </source>
</reference>
<dbReference type="PANTHER" id="PTHR47642">
    <property type="entry name" value="ATP-DEPENDENT DNA HELICASE"/>
    <property type="match status" value="1"/>
</dbReference>
<dbReference type="SUPFAM" id="SSF47819">
    <property type="entry name" value="HRDC-like"/>
    <property type="match status" value="1"/>
</dbReference>
<keyword evidence="2" id="KW-0547">Nucleotide-binding</keyword>
<sequence length="725" mass="83465">MRINPELQLAWDVVGKTGTHLFLTGKAGTGKTTFLHKLKETSHKRMVVTAPTGIAAINAGGVTIHSFFQLPFAPYVPDSTLNTQQHGYKFGREKIAIIRSMDLLVIDEVSMVRADLLDAVDAVLRRYRNRSKPFGGVQLLMIGDMQQLTPVLKDHDWELLSRYYTTGFFFDSFALKNTEYVTIELKKVYRQSDTHFLHLLNKIRNNEADDAVLSELNERYIPNFRPNDEEGYIRLTTHNYQAQQHNNLRLNALAGQAYSFRAEIERNFPESSYPADVLLTLKKGAQIMFIKNDSSVEKRFYNGKIGFVTEVDENSIWVRANDDEHSFQLAIEKWTNSKYSLNPQTKEITEEVEGIFLQYSIRLAWAITIHKSQGLTFERAIIDANNSFAHGQVYVALSRCKTLEGMVLASRLNRSAIICDTTIKEFDREIEQRSPDEQQLRELQRSYFLELLSDQFDFHAPEQRLSQVVRIMDEHLYRLYPQLLIRYKEASDTFKTKISKVADTFNTQYSGMVMNTEDYANDPTLNNRITAGAHYFRQETEALFSPLLDETRIGTDNKEIKKKFTEAFTHLKEMVYVKNETLALTEKAGFSVSAYLKNKTRLMLSAEDSQMERKERNNHSSRQEKAKVPSDILHPVLYSELIEWRNAEANTRGASMPVYTVIQQKALLGIVNLLPQDASELLHIPYIGKQTVEKYGEKLLDIVNQYVEKAKITRRESHVTAPKEK</sequence>
<organism evidence="2">
    <name type="scientific">termite gut metagenome</name>
    <dbReference type="NCBI Taxonomy" id="433724"/>
    <lineage>
        <taxon>unclassified sequences</taxon>
        <taxon>metagenomes</taxon>
        <taxon>organismal metagenomes</taxon>
    </lineage>
</organism>
<dbReference type="FunFam" id="3.40.50.300:FF:001498">
    <property type="entry name" value="ATP-dependent DNA helicase"/>
    <property type="match status" value="1"/>
</dbReference>
<dbReference type="InterPro" id="IPR002121">
    <property type="entry name" value="HRDC_dom"/>
</dbReference>
<gene>
    <name evidence="2" type="ORF">EZS27_021435</name>
</gene>
<dbReference type="Pfam" id="PF00570">
    <property type="entry name" value="HRDC"/>
    <property type="match status" value="1"/>
</dbReference>
<dbReference type="GO" id="GO:0006281">
    <property type="term" value="P:DNA repair"/>
    <property type="evidence" value="ECO:0007669"/>
    <property type="project" value="InterPro"/>
</dbReference>
<dbReference type="SUPFAM" id="SSF52540">
    <property type="entry name" value="P-loop containing nucleoside triphosphate hydrolases"/>
    <property type="match status" value="2"/>
</dbReference>
<dbReference type="Pfam" id="PF05970">
    <property type="entry name" value="PIF1"/>
    <property type="match status" value="1"/>
</dbReference>
<dbReference type="GO" id="GO:0003678">
    <property type="term" value="F:DNA helicase activity"/>
    <property type="evidence" value="ECO:0007669"/>
    <property type="project" value="UniProtKB-EC"/>
</dbReference>
<dbReference type="InterPro" id="IPR044876">
    <property type="entry name" value="HRDC_dom_sf"/>
</dbReference>
<dbReference type="InterPro" id="IPR010997">
    <property type="entry name" value="HRDC-like_sf"/>
</dbReference>
<keyword evidence="2" id="KW-0378">Hydrolase</keyword>
<dbReference type="GO" id="GO:0000723">
    <property type="term" value="P:telomere maintenance"/>
    <property type="evidence" value="ECO:0007669"/>
    <property type="project" value="InterPro"/>
</dbReference>
<dbReference type="PROSITE" id="PS50967">
    <property type="entry name" value="HRDC"/>
    <property type="match status" value="1"/>
</dbReference>
<dbReference type="SMART" id="SM00341">
    <property type="entry name" value="HRDC"/>
    <property type="match status" value="1"/>
</dbReference>
<evidence type="ECO:0000313" key="2">
    <source>
        <dbReference type="EMBL" id="KAA6329788.1"/>
    </source>
</evidence>
<dbReference type="AlphaFoldDB" id="A0A5J4R7X4"/>
<dbReference type="GO" id="GO:0016787">
    <property type="term" value="F:hydrolase activity"/>
    <property type="evidence" value="ECO:0007669"/>
    <property type="project" value="UniProtKB-KW"/>
</dbReference>
<name>A0A5J4R7X4_9ZZZZ</name>
<dbReference type="InterPro" id="IPR003593">
    <property type="entry name" value="AAA+_ATPase"/>
</dbReference>
<comment type="caution">
    <text evidence="2">The sequence shown here is derived from an EMBL/GenBank/DDBJ whole genome shotgun (WGS) entry which is preliminary data.</text>
</comment>
<evidence type="ECO:0000259" key="1">
    <source>
        <dbReference type="PROSITE" id="PS50967"/>
    </source>
</evidence>
<feature type="domain" description="HRDC" evidence="1">
    <location>
        <begin position="631"/>
        <end position="713"/>
    </location>
</feature>
<accession>A0A5J4R7X4</accession>
<dbReference type="Gene3D" id="3.40.50.300">
    <property type="entry name" value="P-loop containing nucleotide triphosphate hydrolases"/>
    <property type="match status" value="2"/>
</dbReference>
<dbReference type="InterPro" id="IPR010285">
    <property type="entry name" value="DNA_helicase_pif1-like_DEAD"/>
</dbReference>
<protein>
    <submittedName>
        <fullName evidence="2">ATP-dependent RecD-like DNA helicase</fullName>
        <ecNumber evidence="2">3.6.4.12</ecNumber>
    </submittedName>
</protein>
<proteinExistence type="predicted"/>
<dbReference type="Gene3D" id="1.10.150.80">
    <property type="entry name" value="HRDC domain"/>
    <property type="match status" value="1"/>
</dbReference>
<dbReference type="InterPro" id="IPR027417">
    <property type="entry name" value="P-loop_NTPase"/>
</dbReference>
<dbReference type="EC" id="3.6.4.12" evidence="2"/>
<dbReference type="InterPro" id="IPR051055">
    <property type="entry name" value="PIF1_helicase"/>
</dbReference>
<dbReference type="EMBL" id="SNRY01001595">
    <property type="protein sequence ID" value="KAA6329788.1"/>
    <property type="molecule type" value="Genomic_DNA"/>
</dbReference>
<dbReference type="GO" id="GO:0000166">
    <property type="term" value="F:nucleotide binding"/>
    <property type="evidence" value="ECO:0007669"/>
    <property type="project" value="InterPro"/>
</dbReference>
<keyword evidence="2" id="KW-0347">Helicase</keyword>
<dbReference type="SMART" id="SM00382">
    <property type="entry name" value="AAA"/>
    <property type="match status" value="1"/>
</dbReference>
<dbReference type="GO" id="GO:0003676">
    <property type="term" value="F:nucleic acid binding"/>
    <property type="evidence" value="ECO:0007669"/>
    <property type="project" value="InterPro"/>
</dbReference>